<feature type="compositionally biased region" description="Polar residues" evidence="1">
    <location>
        <begin position="62"/>
        <end position="83"/>
    </location>
</feature>
<keyword evidence="3" id="KW-1185">Reference proteome</keyword>
<name>A0A9P3FFS5_9PEZI</name>
<dbReference type="AlphaFoldDB" id="A0A9P3FFS5"/>
<evidence type="ECO:0000313" key="3">
    <source>
        <dbReference type="Proteomes" id="UP000825890"/>
    </source>
</evidence>
<sequence length="237" mass="26597">MGSELDPSYVLGRRVRRSSQVDRRVSEWFETGAGELEQRLNSQDYQPPSGNAGPRSIPMAPSTLSSVAQSAQSRGSYPGSTQVPSLTNYGSTVYSDVSSIRRGFEADQYPNILASTSSDEVEAFHDQRPATWQCPFGFIGCGQMFEDLRQWDIHCQAHLQNQLPRHVECPFLQCDWEHTGSSGQDAWRYRWLHVVTYHSRGGVAKPGASRAMVQHLYTSRLIDNAEEQELRSVSQTP</sequence>
<dbReference type="OrthoDB" id="409136at2759"/>
<feature type="region of interest" description="Disordered" evidence="1">
    <location>
        <begin position="38"/>
        <end position="83"/>
    </location>
</feature>
<dbReference type="RefSeq" id="XP_044655242.1">
    <property type="nucleotide sequence ID" value="XM_044799307.1"/>
</dbReference>
<feature type="compositionally biased region" description="Polar residues" evidence="1">
    <location>
        <begin position="39"/>
        <end position="49"/>
    </location>
</feature>
<evidence type="ECO:0000313" key="2">
    <source>
        <dbReference type="EMBL" id="GIZ40755.1"/>
    </source>
</evidence>
<reference evidence="2 3" key="1">
    <citation type="submission" date="2021-01" db="EMBL/GenBank/DDBJ databases">
        <title>Cercospora kikuchii MAFF 305040 whole genome shotgun sequence.</title>
        <authorList>
            <person name="Kashiwa T."/>
            <person name="Suzuki T."/>
        </authorList>
    </citation>
    <scope>NUCLEOTIDE SEQUENCE [LARGE SCALE GENOMIC DNA]</scope>
    <source>
        <strain evidence="2 3">MAFF 305040</strain>
    </source>
</reference>
<protein>
    <submittedName>
        <fullName evidence="2">Uncharacterized protein</fullName>
    </submittedName>
</protein>
<comment type="caution">
    <text evidence="2">The sequence shown here is derived from an EMBL/GenBank/DDBJ whole genome shotgun (WGS) entry which is preliminary data.</text>
</comment>
<gene>
    <name evidence="2" type="ORF">CKM354_000408200</name>
</gene>
<dbReference type="GeneID" id="68289657"/>
<organism evidence="2 3">
    <name type="scientific">Cercospora kikuchii</name>
    <dbReference type="NCBI Taxonomy" id="84275"/>
    <lineage>
        <taxon>Eukaryota</taxon>
        <taxon>Fungi</taxon>
        <taxon>Dikarya</taxon>
        <taxon>Ascomycota</taxon>
        <taxon>Pezizomycotina</taxon>
        <taxon>Dothideomycetes</taxon>
        <taxon>Dothideomycetidae</taxon>
        <taxon>Mycosphaerellales</taxon>
        <taxon>Mycosphaerellaceae</taxon>
        <taxon>Cercospora</taxon>
    </lineage>
</organism>
<dbReference type="EMBL" id="BOLY01000002">
    <property type="protein sequence ID" value="GIZ40755.1"/>
    <property type="molecule type" value="Genomic_DNA"/>
</dbReference>
<accession>A0A9P3FFS5</accession>
<dbReference type="Proteomes" id="UP000825890">
    <property type="component" value="Unassembled WGS sequence"/>
</dbReference>
<evidence type="ECO:0000256" key="1">
    <source>
        <dbReference type="SAM" id="MobiDB-lite"/>
    </source>
</evidence>
<proteinExistence type="predicted"/>